<organism evidence="2 3">
    <name type="scientific">Cryobacterium breve</name>
    <dbReference type="NCBI Taxonomy" id="1259258"/>
    <lineage>
        <taxon>Bacteria</taxon>
        <taxon>Bacillati</taxon>
        <taxon>Actinomycetota</taxon>
        <taxon>Actinomycetes</taxon>
        <taxon>Micrococcales</taxon>
        <taxon>Microbacteriaceae</taxon>
        <taxon>Cryobacterium</taxon>
    </lineage>
</organism>
<feature type="compositionally biased region" description="Basic residues" evidence="1">
    <location>
        <begin position="196"/>
        <end position="207"/>
    </location>
</feature>
<feature type="region of interest" description="Disordered" evidence="1">
    <location>
        <begin position="174"/>
        <end position="219"/>
    </location>
</feature>
<reference evidence="2 3" key="1">
    <citation type="submission" date="2021-05" db="EMBL/GenBank/DDBJ databases">
        <authorList>
            <person name="Kumar R."/>
            <person name="Kumar A."/>
            <person name="Mukhia S."/>
        </authorList>
    </citation>
    <scope>NUCLEOTIDE SEQUENCE [LARGE SCALE GENOMIC DNA]</scope>
    <source>
        <strain evidence="2 3">ERMR7:08</strain>
    </source>
</reference>
<name>A0ABY7NBU9_9MICO</name>
<evidence type="ECO:0000313" key="2">
    <source>
        <dbReference type="EMBL" id="WBM79034.1"/>
    </source>
</evidence>
<keyword evidence="3" id="KW-1185">Reference proteome</keyword>
<feature type="compositionally biased region" description="Low complexity" evidence="1">
    <location>
        <begin position="174"/>
        <end position="184"/>
    </location>
</feature>
<dbReference type="Proteomes" id="UP001212421">
    <property type="component" value="Chromosome"/>
</dbReference>
<gene>
    <name evidence="2" type="ORF">KIV56_10830</name>
</gene>
<dbReference type="RefSeq" id="WP_281533546.1">
    <property type="nucleotide sequence ID" value="NZ_CP075584.1"/>
</dbReference>
<proteinExistence type="predicted"/>
<protein>
    <submittedName>
        <fullName evidence="2">Uncharacterized protein</fullName>
    </submittedName>
</protein>
<dbReference type="EMBL" id="CP075584">
    <property type="protein sequence ID" value="WBM79034.1"/>
    <property type="molecule type" value="Genomic_DNA"/>
</dbReference>
<sequence length="219" mass="24189">MTHSYPLYVPVLAQCFCCRSLQPFTFGSASDQVVCGLCLHHLGAEKAERRDAEHVELWLGQFAEQQDKHRRFAEKAQASDTEKDAAVARLTGQVDDLRRLAARDFEHAPGTELRGILETDLVKRAERKAELAQHQIDWAMAVLWRLGTLHHADGTTPRLCSCGRQVTACAEPARTRAAAPGRAGLADEEPADAARRKAPRPARRPPRCRAPGLTRTALA</sequence>
<accession>A0ABY7NBU9</accession>
<evidence type="ECO:0000256" key="1">
    <source>
        <dbReference type="SAM" id="MobiDB-lite"/>
    </source>
</evidence>
<evidence type="ECO:0000313" key="3">
    <source>
        <dbReference type="Proteomes" id="UP001212421"/>
    </source>
</evidence>